<reference evidence="7" key="2">
    <citation type="submission" date="2025-08" db="UniProtKB">
        <authorList>
            <consortium name="RefSeq"/>
        </authorList>
    </citation>
    <scope>IDENTIFICATION</scope>
    <source>
        <tissue evidence="7">Leaf</tissue>
    </source>
</reference>
<evidence type="ECO:0000256" key="2">
    <source>
        <dbReference type="ARBA" id="ARBA00022737"/>
    </source>
</evidence>
<feature type="repeat" description="PPR" evidence="4">
    <location>
        <begin position="275"/>
        <end position="309"/>
    </location>
</feature>
<evidence type="ECO:0000256" key="3">
    <source>
        <dbReference type="ARBA" id="ARBA00022946"/>
    </source>
</evidence>
<protein>
    <submittedName>
        <fullName evidence="7">Pentatricopeptide repeat-containing protein At2g38420, mitochondrial</fullName>
    </submittedName>
</protein>
<evidence type="ECO:0000256" key="1">
    <source>
        <dbReference type="ARBA" id="ARBA00007626"/>
    </source>
</evidence>
<feature type="domain" description="Pentatricopeptide repeat-containing protein-mitochondrial" evidence="5">
    <location>
        <begin position="164"/>
        <end position="261"/>
    </location>
</feature>
<keyword evidence="6" id="KW-1185">Reference proteome</keyword>
<feature type="repeat" description="PPR" evidence="4">
    <location>
        <begin position="380"/>
        <end position="414"/>
    </location>
</feature>
<keyword evidence="2" id="KW-0677">Repeat</keyword>
<dbReference type="GeneID" id="109719594"/>
<evidence type="ECO:0000313" key="7">
    <source>
        <dbReference type="RefSeq" id="XP_020101953.1"/>
    </source>
</evidence>
<feature type="repeat" description="PPR" evidence="4">
    <location>
        <begin position="415"/>
        <end position="449"/>
    </location>
</feature>
<feature type="repeat" description="PPR" evidence="4">
    <location>
        <begin position="240"/>
        <end position="274"/>
    </location>
</feature>
<dbReference type="Proteomes" id="UP000515123">
    <property type="component" value="Linkage group 13"/>
</dbReference>
<evidence type="ECO:0000256" key="4">
    <source>
        <dbReference type="PROSITE-ProRule" id="PRU00708"/>
    </source>
</evidence>
<name>A0A6P5G833_ANACO</name>
<dbReference type="RefSeq" id="XP_020101953.1">
    <property type="nucleotide sequence ID" value="XM_020246364.1"/>
</dbReference>
<feature type="repeat" description="PPR" evidence="4">
    <location>
        <begin position="170"/>
        <end position="204"/>
    </location>
</feature>
<proteinExistence type="inferred from homology"/>
<dbReference type="PANTHER" id="PTHR47447">
    <property type="entry name" value="OS03G0856100 PROTEIN"/>
    <property type="match status" value="1"/>
</dbReference>
<dbReference type="PANTHER" id="PTHR47447:SF22">
    <property type="entry name" value="TETRATRICOPEPTIDE-LIKE HELICAL DOMAIN SUPERFAMILY"/>
    <property type="match status" value="1"/>
</dbReference>
<dbReference type="Pfam" id="PF01535">
    <property type="entry name" value="PPR"/>
    <property type="match status" value="2"/>
</dbReference>
<organism evidence="6 7">
    <name type="scientific">Ananas comosus</name>
    <name type="common">Pineapple</name>
    <name type="synonym">Ananas ananas</name>
    <dbReference type="NCBI Taxonomy" id="4615"/>
    <lineage>
        <taxon>Eukaryota</taxon>
        <taxon>Viridiplantae</taxon>
        <taxon>Streptophyta</taxon>
        <taxon>Embryophyta</taxon>
        <taxon>Tracheophyta</taxon>
        <taxon>Spermatophyta</taxon>
        <taxon>Magnoliopsida</taxon>
        <taxon>Liliopsida</taxon>
        <taxon>Poales</taxon>
        <taxon>Bromeliaceae</taxon>
        <taxon>Bromelioideae</taxon>
        <taxon>Ananas</taxon>
    </lineage>
</organism>
<evidence type="ECO:0000313" key="6">
    <source>
        <dbReference type="Proteomes" id="UP000515123"/>
    </source>
</evidence>
<dbReference type="AlphaFoldDB" id="A0A6P5G833"/>
<comment type="similarity">
    <text evidence="1">Belongs to the PPR family. P subfamily.</text>
</comment>
<feature type="repeat" description="PPR" evidence="4">
    <location>
        <begin position="345"/>
        <end position="379"/>
    </location>
</feature>
<sequence>MRRWKPALSPHYKTKRHERVVAESCALESFKLKLGADPEPGADSFVSLLTDSFRAYDSAPTPAAYSFALSHLFRHPHLLGSHLPQILSHLESSDQSPTPEAIFLDLIRNFGKFGLIREALDVFFKIPRLRCAPTAKSLNLLLGILCRRKEGLLLVRDVLLRSPELNIRIEESTFRVLVRALCRIGKVGSAIELMRLMPLHECEPDAKMYSLVLRTICKELGSAEAVDFLEEMRSVGFVPSVPECNAVIGALVRDGKVNDAYFVLNQMIFDGRRPDVGSYNMVLSGLSSKGNFKEVDELFDEMLLTGTVPDKFTYNTYIDGLCKRGDFERAGRMVECMGRVGCNPDIETYNILIAGYVRVSEIRKAREVMNEVRENGIRWNSHTFRILIDGLCLEGRMMEAYQLFLEMLREGCDPGPSSFDRLVCGLCEKGLFSEAIQVLMEMVGRSYAPDARSWTAILEGLEMSSNLSNTCLCLVYGATSLPQKAEASKNEAFCKQELKDVEEELQKYC</sequence>
<evidence type="ECO:0000259" key="5">
    <source>
        <dbReference type="Pfam" id="PF23276"/>
    </source>
</evidence>
<dbReference type="InterPro" id="IPR057027">
    <property type="entry name" value="TPR_mt"/>
</dbReference>
<dbReference type="PROSITE" id="PS51375">
    <property type="entry name" value="PPR"/>
    <property type="match status" value="8"/>
</dbReference>
<accession>A0A6P5G833</accession>
<dbReference type="Pfam" id="PF13041">
    <property type="entry name" value="PPR_2"/>
    <property type="match status" value="2"/>
</dbReference>
<dbReference type="Pfam" id="PF23276">
    <property type="entry name" value="TPR_24"/>
    <property type="match status" value="1"/>
</dbReference>
<feature type="repeat" description="PPR" evidence="4">
    <location>
        <begin position="205"/>
        <end position="239"/>
    </location>
</feature>
<reference evidence="6" key="1">
    <citation type="journal article" date="2015" name="Nat. Genet.">
        <title>The pineapple genome and the evolution of CAM photosynthesis.</title>
        <authorList>
            <person name="Ming R."/>
            <person name="VanBuren R."/>
            <person name="Wai C.M."/>
            <person name="Tang H."/>
            <person name="Schatz M.C."/>
            <person name="Bowers J.E."/>
            <person name="Lyons E."/>
            <person name="Wang M.L."/>
            <person name="Chen J."/>
            <person name="Biggers E."/>
            <person name="Zhang J."/>
            <person name="Huang L."/>
            <person name="Zhang L."/>
            <person name="Miao W."/>
            <person name="Zhang J."/>
            <person name="Ye Z."/>
            <person name="Miao C."/>
            <person name="Lin Z."/>
            <person name="Wang H."/>
            <person name="Zhou H."/>
            <person name="Yim W.C."/>
            <person name="Priest H.D."/>
            <person name="Zheng C."/>
            <person name="Woodhouse M."/>
            <person name="Edger P.P."/>
            <person name="Guyot R."/>
            <person name="Guo H.B."/>
            <person name="Guo H."/>
            <person name="Zheng G."/>
            <person name="Singh R."/>
            <person name="Sharma A."/>
            <person name="Min X."/>
            <person name="Zheng Y."/>
            <person name="Lee H."/>
            <person name="Gurtowski J."/>
            <person name="Sedlazeck F.J."/>
            <person name="Harkess A."/>
            <person name="McKain M.R."/>
            <person name="Liao Z."/>
            <person name="Fang J."/>
            <person name="Liu J."/>
            <person name="Zhang X."/>
            <person name="Zhang Q."/>
            <person name="Hu W."/>
            <person name="Qin Y."/>
            <person name="Wang K."/>
            <person name="Chen L.Y."/>
            <person name="Shirley N."/>
            <person name="Lin Y.R."/>
            <person name="Liu L.Y."/>
            <person name="Hernandez A.G."/>
            <person name="Wright C.L."/>
            <person name="Bulone V."/>
            <person name="Tuskan G.A."/>
            <person name="Heath K."/>
            <person name="Zee F."/>
            <person name="Moore P.H."/>
            <person name="Sunkar R."/>
            <person name="Leebens-Mack J.H."/>
            <person name="Mockler T."/>
            <person name="Bennetzen J.L."/>
            <person name="Freeling M."/>
            <person name="Sankoff D."/>
            <person name="Paterson A.H."/>
            <person name="Zhu X."/>
            <person name="Yang X."/>
            <person name="Smith J.A."/>
            <person name="Cushman J.C."/>
            <person name="Paull R.E."/>
            <person name="Yu Q."/>
        </authorList>
    </citation>
    <scope>NUCLEOTIDE SEQUENCE [LARGE SCALE GENOMIC DNA]</scope>
    <source>
        <strain evidence="6">cv. F153</strain>
    </source>
</reference>
<dbReference type="InterPro" id="IPR002885">
    <property type="entry name" value="PPR_rpt"/>
</dbReference>
<feature type="repeat" description="PPR" evidence="4">
    <location>
        <begin position="310"/>
        <end position="344"/>
    </location>
</feature>
<dbReference type="OrthoDB" id="185373at2759"/>
<dbReference type="NCBIfam" id="TIGR00756">
    <property type="entry name" value="PPR"/>
    <property type="match status" value="7"/>
</dbReference>
<keyword evidence="3" id="KW-0809">Transit peptide</keyword>
<gene>
    <name evidence="7" type="primary">LOC109719594</name>
</gene>
<dbReference type="Gene3D" id="1.25.40.10">
    <property type="entry name" value="Tetratricopeptide repeat domain"/>
    <property type="match status" value="3"/>
</dbReference>
<dbReference type="InterPro" id="IPR011990">
    <property type="entry name" value="TPR-like_helical_dom_sf"/>
</dbReference>